<evidence type="ECO:0000256" key="3">
    <source>
        <dbReference type="ARBA" id="ARBA00022679"/>
    </source>
</evidence>
<keyword evidence="5" id="KW-0680">Restriction system</keyword>
<dbReference type="GO" id="GO:0003886">
    <property type="term" value="F:DNA (cytosine-5-)-methyltransferase activity"/>
    <property type="evidence" value="ECO:0007669"/>
    <property type="project" value="UniProtKB-EC"/>
</dbReference>
<dbReference type="PANTHER" id="PTHR10629">
    <property type="entry name" value="CYTOSINE-SPECIFIC METHYLTRANSFERASE"/>
    <property type="match status" value="1"/>
</dbReference>
<dbReference type="SUPFAM" id="SSF53335">
    <property type="entry name" value="S-adenosyl-L-methionine-dependent methyltransferases"/>
    <property type="match status" value="1"/>
</dbReference>
<dbReference type="EMBL" id="JASJOU010000002">
    <property type="protein sequence ID" value="MDJ1500486.1"/>
    <property type="molecule type" value="Genomic_DNA"/>
</dbReference>
<dbReference type="RefSeq" id="WP_314510016.1">
    <property type="nucleotide sequence ID" value="NZ_JASJOU010000002.1"/>
</dbReference>
<evidence type="ECO:0000256" key="5">
    <source>
        <dbReference type="ARBA" id="ARBA00022747"/>
    </source>
</evidence>
<dbReference type="GO" id="GO:0044027">
    <property type="term" value="P:negative regulation of gene expression via chromosomal CpG island methylation"/>
    <property type="evidence" value="ECO:0007669"/>
    <property type="project" value="TreeGrafter"/>
</dbReference>
<evidence type="ECO:0000256" key="1">
    <source>
        <dbReference type="ARBA" id="ARBA00011975"/>
    </source>
</evidence>
<dbReference type="AlphaFoldDB" id="A0AAE3QYL0"/>
<keyword evidence="2 7" id="KW-0489">Methyltransferase</keyword>
<evidence type="ECO:0000256" key="2">
    <source>
        <dbReference type="ARBA" id="ARBA00022603"/>
    </source>
</evidence>
<dbReference type="GO" id="GO:0032259">
    <property type="term" value="P:methylation"/>
    <property type="evidence" value="ECO:0007669"/>
    <property type="project" value="UniProtKB-KW"/>
</dbReference>
<protein>
    <recommendedName>
        <fullName evidence="1">DNA (cytosine-5-)-methyltransferase</fullName>
        <ecNumber evidence="1">2.1.1.37</ecNumber>
    </recommendedName>
</protein>
<comment type="caution">
    <text evidence="7">The sequence shown here is derived from an EMBL/GenBank/DDBJ whole genome shotgun (WGS) entry which is preliminary data.</text>
</comment>
<dbReference type="InterPro" id="IPR001525">
    <property type="entry name" value="C5_MeTfrase"/>
</dbReference>
<dbReference type="GO" id="GO:0003677">
    <property type="term" value="F:DNA binding"/>
    <property type="evidence" value="ECO:0007669"/>
    <property type="project" value="TreeGrafter"/>
</dbReference>
<dbReference type="Pfam" id="PF00145">
    <property type="entry name" value="DNA_methylase"/>
    <property type="match status" value="1"/>
</dbReference>
<keyword evidence="4" id="KW-0949">S-adenosyl-L-methionine</keyword>
<proteinExistence type="predicted"/>
<dbReference type="InterPro" id="IPR050390">
    <property type="entry name" value="C5-Methyltransferase"/>
</dbReference>
<dbReference type="PANTHER" id="PTHR10629:SF52">
    <property type="entry name" value="DNA (CYTOSINE-5)-METHYLTRANSFERASE 1"/>
    <property type="match status" value="1"/>
</dbReference>
<keyword evidence="8" id="KW-1185">Reference proteome</keyword>
<dbReference type="Proteomes" id="UP001232063">
    <property type="component" value="Unassembled WGS sequence"/>
</dbReference>
<gene>
    <name evidence="7" type="ORF">QNI22_07515</name>
</gene>
<dbReference type="GO" id="GO:0009307">
    <property type="term" value="P:DNA restriction-modification system"/>
    <property type="evidence" value="ECO:0007669"/>
    <property type="project" value="UniProtKB-KW"/>
</dbReference>
<evidence type="ECO:0000256" key="4">
    <source>
        <dbReference type="ARBA" id="ARBA00022691"/>
    </source>
</evidence>
<reference evidence="7" key="1">
    <citation type="submission" date="2023-05" db="EMBL/GenBank/DDBJ databases">
        <authorList>
            <person name="Zhang X."/>
        </authorList>
    </citation>
    <scope>NUCLEOTIDE SEQUENCE</scope>
    <source>
        <strain evidence="7">BD1B2-1</strain>
    </source>
</reference>
<dbReference type="EC" id="2.1.1.37" evidence="1"/>
<keyword evidence="3" id="KW-0808">Transferase</keyword>
<organism evidence="7 8">
    <name type="scientific">Xanthocytophaga agilis</name>
    <dbReference type="NCBI Taxonomy" id="3048010"/>
    <lineage>
        <taxon>Bacteria</taxon>
        <taxon>Pseudomonadati</taxon>
        <taxon>Bacteroidota</taxon>
        <taxon>Cytophagia</taxon>
        <taxon>Cytophagales</taxon>
        <taxon>Rhodocytophagaceae</taxon>
        <taxon>Xanthocytophaga</taxon>
    </lineage>
</organism>
<name>A0AAE3QYL0_9BACT</name>
<evidence type="ECO:0000313" key="8">
    <source>
        <dbReference type="Proteomes" id="UP001232063"/>
    </source>
</evidence>
<accession>A0AAE3QYL0</accession>
<evidence type="ECO:0000256" key="6">
    <source>
        <dbReference type="ARBA" id="ARBA00047422"/>
    </source>
</evidence>
<comment type="catalytic activity">
    <reaction evidence="6">
        <text>a 2'-deoxycytidine in DNA + S-adenosyl-L-methionine = a 5-methyl-2'-deoxycytidine in DNA + S-adenosyl-L-homocysteine + H(+)</text>
        <dbReference type="Rhea" id="RHEA:13681"/>
        <dbReference type="Rhea" id="RHEA-COMP:11369"/>
        <dbReference type="Rhea" id="RHEA-COMP:11370"/>
        <dbReference type="ChEBI" id="CHEBI:15378"/>
        <dbReference type="ChEBI" id="CHEBI:57856"/>
        <dbReference type="ChEBI" id="CHEBI:59789"/>
        <dbReference type="ChEBI" id="CHEBI:85452"/>
        <dbReference type="ChEBI" id="CHEBI:85454"/>
        <dbReference type="EC" id="2.1.1.37"/>
    </reaction>
</comment>
<evidence type="ECO:0000313" key="7">
    <source>
        <dbReference type="EMBL" id="MDJ1500486.1"/>
    </source>
</evidence>
<dbReference type="Gene3D" id="3.90.120.10">
    <property type="entry name" value="DNA Methylase, subunit A, domain 2"/>
    <property type="match status" value="1"/>
</dbReference>
<sequence>MNSNQITLTDMFCGCGGSSQGAKKVAGVEVKYALNHWKLAIESHNTNHPDTHHDCADISETHPARYNRTTGLIASPECTKHSGGSGKKRKNLNQQDIFQNKAFDPSAIKSRATMWDVPRFAEIHNYEFIITENVVEVRDWIMWDAWLKAMHLLGYQHECVYLNAQFAHGEGISGFSPQSRDRIYVVFWKKGNKKPNLQIRPKAPCIRCGEVEAYQAWKPKSPKYGKYKKQYIYQCSICNTEVVPYYYAALNAVDFTIPMVRIADRHKLKMKDLCDNTIARIKYGLQKYSKPTTEVNNSYLFEPFVLETAYTHSKSDRTRSLMNVLMTQTTQQSLGMVTPFFGIHHGNSKVHSAEDPLSTVTTGGIHSSIILAPYHGKKQASLVLDPTSTIPTKDSISLIETAPKIEDCYFRMLQPSETAKAQGFPSDYVILGSKKLQQRQIGNANPPPTMELLVSRCVASLT</sequence>
<dbReference type="Gene3D" id="3.40.50.150">
    <property type="entry name" value="Vaccinia Virus protein VP39"/>
    <property type="match status" value="1"/>
</dbReference>
<dbReference type="InterPro" id="IPR029063">
    <property type="entry name" value="SAM-dependent_MTases_sf"/>
</dbReference>